<keyword evidence="2" id="KW-0677">Repeat</keyword>
<protein>
    <submittedName>
        <fullName evidence="7">C2H2-type zinc finger protein</fullName>
    </submittedName>
</protein>
<evidence type="ECO:0000313" key="7">
    <source>
        <dbReference type="EMBL" id="UYM17039.1"/>
    </source>
</evidence>
<dbReference type="EMBL" id="CP103300">
    <property type="protein sequence ID" value="UYM17039.1"/>
    <property type="molecule type" value="Genomic_DNA"/>
</dbReference>
<dbReference type="PANTHER" id="PTHR24394:SF44">
    <property type="entry name" value="ZINC FINGER PROTEIN 271-LIKE"/>
    <property type="match status" value="1"/>
</dbReference>
<dbReference type="PROSITE" id="PS00028">
    <property type="entry name" value="ZINC_FINGER_C2H2_1"/>
    <property type="match status" value="2"/>
</dbReference>
<evidence type="ECO:0000256" key="3">
    <source>
        <dbReference type="ARBA" id="ARBA00022771"/>
    </source>
</evidence>
<dbReference type="Gene3D" id="3.30.160.60">
    <property type="entry name" value="Classic Zinc Finger"/>
    <property type="match status" value="3"/>
</dbReference>
<keyword evidence="4" id="KW-0862">Zinc</keyword>
<evidence type="ECO:0000256" key="1">
    <source>
        <dbReference type="ARBA" id="ARBA00022723"/>
    </source>
</evidence>
<dbReference type="InterPro" id="IPR036236">
    <property type="entry name" value="Znf_C2H2_sf"/>
</dbReference>
<evidence type="ECO:0000256" key="4">
    <source>
        <dbReference type="ARBA" id="ARBA00022833"/>
    </source>
</evidence>
<feature type="domain" description="C2H2-type" evidence="6">
    <location>
        <begin position="22"/>
        <end position="50"/>
    </location>
</feature>
<keyword evidence="1" id="KW-0479">Metal-binding</keyword>
<reference evidence="7" key="1">
    <citation type="submission" date="2022-10" db="EMBL/GenBank/DDBJ databases">
        <title>Completed Genome Sequence of two octocoral isolated bacterium, Endozoicomonas euniceicola EF212T and Endozoicomonas gorgoniicola PS125T.</title>
        <authorList>
            <person name="Chiou Y.-J."/>
            <person name="Chen Y.-H."/>
        </authorList>
    </citation>
    <scope>NUCLEOTIDE SEQUENCE</scope>
    <source>
        <strain evidence="7">EF212</strain>
    </source>
</reference>
<evidence type="ECO:0000313" key="8">
    <source>
        <dbReference type="Proteomes" id="UP001163255"/>
    </source>
</evidence>
<proteinExistence type="predicted"/>
<evidence type="ECO:0000256" key="2">
    <source>
        <dbReference type="ARBA" id="ARBA00022737"/>
    </source>
</evidence>
<dbReference type="Proteomes" id="UP001163255">
    <property type="component" value="Chromosome"/>
</dbReference>
<organism evidence="7 8">
    <name type="scientific">Endozoicomonas euniceicola</name>
    <dbReference type="NCBI Taxonomy" id="1234143"/>
    <lineage>
        <taxon>Bacteria</taxon>
        <taxon>Pseudomonadati</taxon>
        <taxon>Pseudomonadota</taxon>
        <taxon>Gammaproteobacteria</taxon>
        <taxon>Oceanospirillales</taxon>
        <taxon>Endozoicomonadaceae</taxon>
        <taxon>Endozoicomonas</taxon>
    </lineage>
</organism>
<evidence type="ECO:0000259" key="6">
    <source>
        <dbReference type="PROSITE" id="PS50157"/>
    </source>
</evidence>
<name>A0ABY6GW97_9GAMM</name>
<dbReference type="Pfam" id="PF13912">
    <property type="entry name" value="zf-C2H2_6"/>
    <property type="match status" value="1"/>
</dbReference>
<dbReference type="PROSITE" id="PS50157">
    <property type="entry name" value="ZINC_FINGER_C2H2_2"/>
    <property type="match status" value="3"/>
</dbReference>
<accession>A0ABY6GW97</accession>
<dbReference type="Pfam" id="PF00096">
    <property type="entry name" value="zf-C2H2"/>
    <property type="match status" value="1"/>
</dbReference>
<evidence type="ECO:0000256" key="5">
    <source>
        <dbReference type="PROSITE-ProRule" id="PRU00042"/>
    </source>
</evidence>
<feature type="domain" description="C2H2-type" evidence="6">
    <location>
        <begin position="1"/>
        <end position="21"/>
    </location>
</feature>
<dbReference type="SUPFAM" id="SSF57667">
    <property type="entry name" value="beta-beta-alpha zinc fingers"/>
    <property type="match status" value="1"/>
</dbReference>
<keyword evidence="8" id="KW-1185">Reference proteome</keyword>
<dbReference type="PANTHER" id="PTHR24394">
    <property type="entry name" value="ZINC FINGER PROTEIN"/>
    <property type="match status" value="1"/>
</dbReference>
<dbReference type="SMART" id="SM00355">
    <property type="entry name" value="ZnF_C2H2"/>
    <property type="match status" value="2"/>
</dbReference>
<sequence>MAFTTNGNLIRHMQIHRGERPFQCQECNSSFRSQTNLTKHNQSVHGGKRSFLCQICGYGFSQQSYLYRHNQAEHPPESATYSATVHTHTEPEGVVAVTTRTKVSLNSTETLSTVTSPIGSAYLLVTEYRSAATATITTATATQGSGLVTTDTEQNVPGSGSESIFSDVPFDELLSIYNPDSEETFDDIPS</sequence>
<gene>
    <name evidence="7" type="ORF">NX720_03680</name>
</gene>
<dbReference type="InterPro" id="IPR013087">
    <property type="entry name" value="Znf_C2H2_type"/>
</dbReference>
<keyword evidence="3 5" id="KW-0863">Zinc-finger</keyword>
<feature type="domain" description="C2H2-type" evidence="6">
    <location>
        <begin position="51"/>
        <end position="79"/>
    </location>
</feature>